<keyword evidence="3" id="KW-1185">Reference proteome</keyword>
<evidence type="ECO:0000256" key="1">
    <source>
        <dbReference type="SAM" id="MobiDB-lite"/>
    </source>
</evidence>
<feature type="region of interest" description="Disordered" evidence="1">
    <location>
        <begin position="1"/>
        <end position="180"/>
    </location>
</feature>
<feature type="compositionally biased region" description="Basic and acidic residues" evidence="1">
    <location>
        <begin position="1"/>
        <end position="28"/>
    </location>
</feature>
<protein>
    <submittedName>
        <fullName evidence="2">Uncharacterized protein</fullName>
    </submittedName>
</protein>
<reference evidence="2 3" key="1">
    <citation type="journal article" date="2024" name="IMA Fungus">
        <title>Apiospora arundinis, a panoply of carbohydrate-active enzymes and secondary metabolites.</title>
        <authorList>
            <person name="Sorensen T."/>
            <person name="Petersen C."/>
            <person name="Muurmann A.T."/>
            <person name="Christiansen J.V."/>
            <person name="Brundto M.L."/>
            <person name="Overgaard C.K."/>
            <person name="Boysen A.T."/>
            <person name="Wollenberg R.D."/>
            <person name="Larsen T.O."/>
            <person name="Sorensen J.L."/>
            <person name="Nielsen K.L."/>
            <person name="Sondergaard T.E."/>
        </authorList>
    </citation>
    <scope>NUCLEOTIDE SEQUENCE [LARGE SCALE GENOMIC DNA]</scope>
    <source>
        <strain evidence="2 3">AAU 773</strain>
    </source>
</reference>
<dbReference type="EMBL" id="JAPCWZ010000003">
    <property type="protein sequence ID" value="KAK8874220.1"/>
    <property type="molecule type" value="Genomic_DNA"/>
</dbReference>
<feature type="compositionally biased region" description="Low complexity" evidence="1">
    <location>
        <begin position="138"/>
        <end position="169"/>
    </location>
</feature>
<proteinExistence type="predicted"/>
<feature type="compositionally biased region" description="Low complexity" evidence="1">
    <location>
        <begin position="68"/>
        <end position="79"/>
    </location>
</feature>
<name>A0ABR2J8T6_9PEZI</name>
<evidence type="ECO:0000313" key="2">
    <source>
        <dbReference type="EMBL" id="KAK8874220.1"/>
    </source>
</evidence>
<accession>A0ABR2J8T6</accession>
<evidence type="ECO:0000313" key="3">
    <source>
        <dbReference type="Proteomes" id="UP001390339"/>
    </source>
</evidence>
<feature type="compositionally biased region" description="Low complexity" evidence="1">
    <location>
        <begin position="30"/>
        <end position="40"/>
    </location>
</feature>
<organism evidence="2 3">
    <name type="scientific">Apiospora arundinis</name>
    <dbReference type="NCBI Taxonomy" id="335852"/>
    <lineage>
        <taxon>Eukaryota</taxon>
        <taxon>Fungi</taxon>
        <taxon>Dikarya</taxon>
        <taxon>Ascomycota</taxon>
        <taxon>Pezizomycotina</taxon>
        <taxon>Sordariomycetes</taxon>
        <taxon>Xylariomycetidae</taxon>
        <taxon>Amphisphaeriales</taxon>
        <taxon>Apiosporaceae</taxon>
        <taxon>Apiospora</taxon>
    </lineage>
</organism>
<comment type="caution">
    <text evidence="2">The sequence shown here is derived from an EMBL/GenBank/DDBJ whole genome shotgun (WGS) entry which is preliminary data.</text>
</comment>
<sequence length="210" mass="22090">MGFRDTLRKLAPGSERRDSSTTHDDDGGKSSPEPSSRRPSSQPPPEIPTISLSDETSTKPLITGVRIPGSATTGSGTARTRPRQLSDATGKRRPQDTAALVASRPRALSVQTPSRKGEQGEPSPSDYLYFGPKKGGREAASTSTEAATNRVRSRQSPSSSGGGQAAQTSRTDDSGFLNTGVAGARQQMGYQNLTYGGSLQYDYSGTQAPI</sequence>
<gene>
    <name evidence="2" type="ORF">PGQ11_004734</name>
</gene>
<dbReference type="Proteomes" id="UP001390339">
    <property type="component" value="Unassembled WGS sequence"/>
</dbReference>